<evidence type="ECO:0000256" key="9">
    <source>
        <dbReference type="ARBA" id="ARBA00022840"/>
    </source>
</evidence>
<evidence type="ECO:0000259" key="19">
    <source>
        <dbReference type="PROSITE" id="PS51483"/>
    </source>
</evidence>
<keyword evidence="11 16" id="KW-0694">RNA-binding</keyword>
<dbReference type="InterPro" id="IPR005121">
    <property type="entry name" value="Fdx_antiC-bd"/>
</dbReference>
<dbReference type="FunFam" id="3.30.70.380:FF:000001">
    <property type="entry name" value="Phenylalanine--tRNA ligase beta subunit"/>
    <property type="match status" value="1"/>
</dbReference>
<dbReference type="Pfam" id="PF17759">
    <property type="entry name" value="tRNA_synthFbeta"/>
    <property type="match status" value="1"/>
</dbReference>
<organism evidence="20 21">
    <name type="scientific">Thorsellia anophelis DSM 18579</name>
    <dbReference type="NCBI Taxonomy" id="1123402"/>
    <lineage>
        <taxon>Bacteria</taxon>
        <taxon>Pseudomonadati</taxon>
        <taxon>Pseudomonadota</taxon>
        <taxon>Gammaproteobacteria</taxon>
        <taxon>Enterobacterales</taxon>
        <taxon>Thorselliaceae</taxon>
        <taxon>Thorsellia</taxon>
    </lineage>
</organism>
<comment type="subunit">
    <text evidence="3 15">Tetramer of two alpha and two beta subunits.</text>
</comment>
<evidence type="ECO:0000256" key="4">
    <source>
        <dbReference type="ARBA" id="ARBA00022490"/>
    </source>
</evidence>
<dbReference type="Gene3D" id="3.30.56.10">
    <property type="match status" value="2"/>
</dbReference>
<dbReference type="FunFam" id="3.30.930.10:FF:000022">
    <property type="entry name" value="Phenylalanine--tRNA ligase beta subunit"/>
    <property type="match status" value="1"/>
</dbReference>
<keyword evidence="5 16" id="KW-0820">tRNA-binding</keyword>
<name>A0A1I0DJE1_9GAMM</name>
<dbReference type="InterPro" id="IPR045864">
    <property type="entry name" value="aa-tRNA-synth_II/BPL/LPL"/>
</dbReference>
<dbReference type="EC" id="6.1.1.20" evidence="15"/>
<sequence length="800" mass="88569">MKFSENWLRSLVNIEVASTQLHEQITMLGLEVDDILPVAGTFDQVVVGEVVSANQHPNADKLRVTKVNIGQDELVDIVCGAPNCRSGIKVAVALVGATLPGEFKIKSAKLRGEPSEGMLCSYSELGISDDHNGIIELPLDAPIGMDLRKYLDLDDNIIEISVTPNRADANSLLGISRDVAAYYNVPISMPKIDKTVATISDTKIINLLAPEACPIYLGRIIKNIDMTASTPIWLKERLRRSGIRSIDPIVDITNYVLIELGQPMHAFDFDSLEGSINVRLALENETITLLDGNQVKLDKDVLVIADDKKALAMAGIFGGLDSGVTSKTRTIFLESAFFSPLAITGRARRYGLHTDASYRYERGVDPKLAAIAMDRATQLITEICGGEVSDILTAVDETKTPAQPLITLRYERLEKLLGYTIDSSLIAPILTRLGCEVSSISSDAHAIAWQVKAPSWRFDMSIEEDLIEEVARIHGYDKIQSANILSELVIRNQPESTLKLENAKQTLINRGYFEAITYSFVDPKIQSLIHPNEASEILPHPISVEMSAMRLSLLPGLLTTAQYNQNRQQTRLRLFEFGLCFIPDANEELKVKQKPVLAGVLTGMRYPEHWSFDKSHADYFDAKGDVEAILSLTGRKDEVRFEVSTKSFLHPGQSAEIFIGENQVGFVGVLHPLLEKKLDLNSKTMVFQLDWECINNCIIPSPQELSKFPANRRDIAIIVNKCVSSQKILQICKDVGEKQLVDVNLFDVYDGKGIAEGDKSLAISLVLQERHRTLTEEEISETVNACIMALKQQVAASLRE</sequence>
<dbReference type="GO" id="GO:0006432">
    <property type="term" value="P:phenylalanyl-tRNA aminoacylation"/>
    <property type="evidence" value="ECO:0007669"/>
    <property type="project" value="UniProtKB-UniRule"/>
</dbReference>
<reference evidence="21" key="1">
    <citation type="submission" date="2016-10" db="EMBL/GenBank/DDBJ databases">
        <authorList>
            <person name="Varghese N."/>
            <person name="Submissions S."/>
        </authorList>
    </citation>
    <scope>NUCLEOTIDE SEQUENCE [LARGE SCALE GENOMIC DNA]</scope>
    <source>
        <strain evidence="21">DSM 18579</strain>
    </source>
</reference>
<evidence type="ECO:0000256" key="14">
    <source>
        <dbReference type="ARBA" id="ARBA00049255"/>
    </source>
</evidence>
<dbReference type="RefSeq" id="WP_093320504.1">
    <property type="nucleotide sequence ID" value="NZ_FOHV01000017.1"/>
</dbReference>
<evidence type="ECO:0000256" key="5">
    <source>
        <dbReference type="ARBA" id="ARBA00022555"/>
    </source>
</evidence>
<dbReference type="InterPro" id="IPR005146">
    <property type="entry name" value="B3/B4_tRNA-bd"/>
</dbReference>
<dbReference type="SUPFAM" id="SSF46955">
    <property type="entry name" value="Putative DNA-binding domain"/>
    <property type="match status" value="1"/>
</dbReference>
<evidence type="ECO:0000313" key="21">
    <source>
        <dbReference type="Proteomes" id="UP000242642"/>
    </source>
</evidence>
<feature type="binding site" evidence="15">
    <location>
        <position position="468"/>
    </location>
    <ligand>
        <name>Mg(2+)</name>
        <dbReference type="ChEBI" id="CHEBI:18420"/>
        <note>shared with alpha subunit</note>
    </ligand>
</feature>
<dbReference type="SMART" id="SM00874">
    <property type="entry name" value="B5"/>
    <property type="match status" value="1"/>
</dbReference>
<evidence type="ECO:0000256" key="12">
    <source>
        <dbReference type="ARBA" id="ARBA00022917"/>
    </source>
</evidence>
<dbReference type="CDD" id="cd00769">
    <property type="entry name" value="PheRS_beta_core"/>
    <property type="match status" value="1"/>
</dbReference>
<evidence type="ECO:0000256" key="2">
    <source>
        <dbReference type="ARBA" id="ARBA00008653"/>
    </source>
</evidence>
<keyword evidence="9 15" id="KW-0067">ATP-binding</keyword>
<dbReference type="EMBL" id="FOHV01000017">
    <property type="protein sequence ID" value="SET32578.1"/>
    <property type="molecule type" value="Genomic_DNA"/>
</dbReference>
<comment type="catalytic activity">
    <reaction evidence="14 15">
        <text>tRNA(Phe) + L-phenylalanine + ATP = L-phenylalanyl-tRNA(Phe) + AMP + diphosphate + H(+)</text>
        <dbReference type="Rhea" id="RHEA:19413"/>
        <dbReference type="Rhea" id="RHEA-COMP:9668"/>
        <dbReference type="Rhea" id="RHEA-COMP:9699"/>
        <dbReference type="ChEBI" id="CHEBI:15378"/>
        <dbReference type="ChEBI" id="CHEBI:30616"/>
        <dbReference type="ChEBI" id="CHEBI:33019"/>
        <dbReference type="ChEBI" id="CHEBI:58095"/>
        <dbReference type="ChEBI" id="CHEBI:78442"/>
        <dbReference type="ChEBI" id="CHEBI:78531"/>
        <dbReference type="ChEBI" id="CHEBI:456215"/>
        <dbReference type="EC" id="6.1.1.20"/>
    </reaction>
</comment>
<comment type="similarity">
    <text evidence="2 15">Belongs to the phenylalanyl-tRNA synthetase beta subunit family. Type 1 subfamily.</text>
</comment>
<accession>A0A1I0DJE1</accession>
<dbReference type="SMART" id="SM00873">
    <property type="entry name" value="B3_4"/>
    <property type="match status" value="1"/>
</dbReference>
<dbReference type="InterPro" id="IPR002547">
    <property type="entry name" value="tRNA-bd_dom"/>
</dbReference>
<feature type="binding site" evidence="15">
    <location>
        <position position="459"/>
    </location>
    <ligand>
        <name>Mg(2+)</name>
        <dbReference type="ChEBI" id="CHEBI:18420"/>
        <note>shared with alpha subunit</note>
    </ligand>
</feature>
<dbReference type="Gene3D" id="2.40.50.140">
    <property type="entry name" value="Nucleic acid-binding proteins"/>
    <property type="match status" value="1"/>
</dbReference>
<dbReference type="GO" id="GO:0009328">
    <property type="term" value="C:phenylalanine-tRNA ligase complex"/>
    <property type="evidence" value="ECO:0007669"/>
    <property type="project" value="TreeGrafter"/>
</dbReference>
<dbReference type="InterPro" id="IPR020825">
    <property type="entry name" value="Phe-tRNA_synthase-like_B3/B4"/>
</dbReference>
<dbReference type="PROSITE" id="PS51483">
    <property type="entry name" value="B5"/>
    <property type="match status" value="1"/>
</dbReference>
<dbReference type="CDD" id="cd02796">
    <property type="entry name" value="tRNA_bind_bactPheRS"/>
    <property type="match status" value="1"/>
</dbReference>
<dbReference type="SMART" id="SM00896">
    <property type="entry name" value="FDX-ACB"/>
    <property type="match status" value="1"/>
</dbReference>
<evidence type="ECO:0000256" key="7">
    <source>
        <dbReference type="ARBA" id="ARBA00022723"/>
    </source>
</evidence>
<comment type="cofactor">
    <cofactor evidence="15">
        <name>Mg(2+)</name>
        <dbReference type="ChEBI" id="CHEBI:18420"/>
    </cofactor>
    <text evidence="15">Binds 2 magnesium ions per tetramer.</text>
</comment>
<keyword evidence="12 15" id="KW-0648">Protein biosynthesis</keyword>
<evidence type="ECO:0000256" key="8">
    <source>
        <dbReference type="ARBA" id="ARBA00022741"/>
    </source>
</evidence>
<dbReference type="Pfam" id="PF01588">
    <property type="entry name" value="tRNA_bind"/>
    <property type="match status" value="1"/>
</dbReference>
<evidence type="ECO:0000256" key="3">
    <source>
        <dbReference type="ARBA" id="ARBA00011209"/>
    </source>
</evidence>
<dbReference type="Gene3D" id="3.30.70.380">
    <property type="entry name" value="Ferrodoxin-fold anticodon-binding domain"/>
    <property type="match status" value="1"/>
</dbReference>
<protein>
    <recommendedName>
        <fullName evidence="15">Phenylalanine--tRNA ligase beta subunit</fullName>
        <ecNumber evidence="15">6.1.1.20</ecNumber>
    </recommendedName>
    <alternativeName>
        <fullName evidence="15">Phenylalanyl-tRNA synthetase beta subunit</fullName>
        <shortName evidence="15">PheRS</shortName>
    </alternativeName>
</protein>
<dbReference type="NCBIfam" id="NF045760">
    <property type="entry name" value="YtpR"/>
    <property type="match status" value="1"/>
</dbReference>
<feature type="domain" description="B5" evidence="19">
    <location>
        <begin position="401"/>
        <end position="481"/>
    </location>
</feature>
<proteinExistence type="inferred from homology"/>
<feature type="domain" description="TRNA-binding" evidence="17">
    <location>
        <begin position="39"/>
        <end position="148"/>
    </location>
</feature>
<dbReference type="SUPFAM" id="SSF54991">
    <property type="entry name" value="Anticodon-binding domain of PheRS"/>
    <property type="match status" value="1"/>
</dbReference>
<dbReference type="OrthoDB" id="9805455at2"/>
<dbReference type="InterPro" id="IPR041616">
    <property type="entry name" value="PheRS_beta_core"/>
</dbReference>
<feature type="binding site" evidence="15">
    <location>
        <position position="469"/>
    </location>
    <ligand>
        <name>Mg(2+)</name>
        <dbReference type="ChEBI" id="CHEBI:18420"/>
        <note>shared with alpha subunit</note>
    </ligand>
</feature>
<dbReference type="GO" id="GO:0000049">
    <property type="term" value="F:tRNA binding"/>
    <property type="evidence" value="ECO:0007669"/>
    <property type="project" value="UniProtKB-UniRule"/>
</dbReference>
<dbReference type="STRING" id="1123402.SAMN02583745_02012"/>
<keyword evidence="21" id="KW-1185">Reference proteome</keyword>
<feature type="domain" description="FDX-ACB" evidence="18">
    <location>
        <begin position="706"/>
        <end position="799"/>
    </location>
</feature>
<dbReference type="FunFam" id="2.40.50.140:FF:000045">
    <property type="entry name" value="Phenylalanine--tRNA ligase beta subunit"/>
    <property type="match status" value="1"/>
</dbReference>
<dbReference type="FunFam" id="3.30.56.10:FF:000002">
    <property type="entry name" value="Phenylalanine--tRNA ligase beta subunit"/>
    <property type="match status" value="1"/>
</dbReference>
<dbReference type="Proteomes" id="UP000242642">
    <property type="component" value="Unassembled WGS sequence"/>
</dbReference>
<dbReference type="GO" id="GO:0000287">
    <property type="term" value="F:magnesium ion binding"/>
    <property type="evidence" value="ECO:0007669"/>
    <property type="project" value="UniProtKB-UniRule"/>
</dbReference>
<dbReference type="PANTHER" id="PTHR10947">
    <property type="entry name" value="PHENYLALANYL-TRNA SYNTHETASE BETA CHAIN AND LEUCINE-RICH REPEAT-CONTAINING PROTEIN 47"/>
    <property type="match status" value="1"/>
</dbReference>
<evidence type="ECO:0000256" key="1">
    <source>
        <dbReference type="ARBA" id="ARBA00004496"/>
    </source>
</evidence>
<dbReference type="Gene3D" id="3.50.40.10">
    <property type="entry name" value="Phenylalanyl-trna Synthetase, Chain B, domain 3"/>
    <property type="match status" value="1"/>
</dbReference>
<evidence type="ECO:0000256" key="16">
    <source>
        <dbReference type="PROSITE-ProRule" id="PRU00209"/>
    </source>
</evidence>
<evidence type="ECO:0000256" key="15">
    <source>
        <dbReference type="HAMAP-Rule" id="MF_00283"/>
    </source>
</evidence>
<evidence type="ECO:0000256" key="13">
    <source>
        <dbReference type="ARBA" id="ARBA00023146"/>
    </source>
</evidence>
<dbReference type="InterPro" id="IPR005147">
    <property type="entry name" value="tRNA_synthase_B5-dom"/>
</dbReference>
<keyword evidence="10 15" id="KW-0460">Magnesium</keyword>
<dbReference type="InterPro" id="IPR012340">
    <property type="entry name" value="NA-bd_OB-fold"/>
</dbReference>
<dbReference type="InterPro" id="IPR036690">
    <property type="entry name" value="Fdx_antiC-bd_sf"/>
</dbReference>
<dbReference type="InterPro" id="IPR004532">
    <property type="entry name" value="Phe-tRNA-ligase_IIc_bsu_bact"/>
</dbReference>
<dbReference type="GO" id="GO:0004826">
    <property type="term" value="F:phenylalanine-tRNA ligase activity"/>
    <property type="evidence" value="ECO:0007669"/>
    <property type="project" value="UniProtKB-UniRule"/>
</dbReference>
<comment type="subcellular location">
    <subcellularLocation>
        <location evidence="1 15">Cytoplasm</location>
    </subcellularLocation>
</comment>
<dbReference type="GO" id="GO:0005524">
    <property type="term" value="F:ATP binding"/>
    <property type="evidence" value="ECO:0007669"/>
    <property type="project" value="UniProtKB-UniRule"/>
</dbReference>
<dbReference type="Gene3D" id="3.30.930.10">
    <property type="entry name" value="Bira Bifunctional Protein, Domain 2"/>
    <property type="match status" value="1"/>
</dbReference>
<dbReference type="Pfam" id="PF03147">
    <property type="entry name" value="FDX-ACB"/>
    <property type="match status" value="1"/>
</dbReference>
<dbReference type="HAMAP" id="MF_00283">
    <property type="entry name" value="Phe_tRNA_synth_beta1"/>
    <property type="match status" value="1"/>
</dbReference>
<dbReference type="SUPFAM" id="SSF55681">
    <property type="entry name" value="Class II aaRS and biotin synthetases"/>
    <property type="match status" value="1"/>
</dbReference>
<keyword evidence="8 15" id="KW-0547">Nucleotide-binding</keyword>
<dbReference type="PROSITE" id="PS50886">
    <property type="entry name" value="TRBD"/>
    <property type="match status" value="1"/>
</dbReference>
<gene>
    <name evidence="15" type="primary">pheT</name>
    <name evidence="20" type="ORF">SAMN02583745_02012</name>
</gene>
<evidence type="ECO:0000259" key="17">
    <source>
        <dbReference type="PROSITE" id="PS50886"/>
    </source>
</evidence>
<dbReference type="FunFam" id="3.50.40.10:FF:000001">
    <property type="entry name" value="Phenylalanine--tRNA ligase beta subunit"/>
    <property type="match status" value="1"/>
</dbReference>
<dbReference type="Pfam" id="PF03484">
    <property type="entry name" value="B5"/>
    <property type="match status" value="1"/>
</dbReference>
<keyword evidence="7 15" id="KW-0479">Metal-binding</keyword>
<dbReference type="PROSITE" id="PS51447">
    <property type="entry name" value="FDX_ACB"/>
    <property type="match status" value="1"/>
</dbReference>
<evidence type="ECO:0000313" key="20">
    <source>
        <dbReference type="EMBL" id="SET32578.1"/>
    </source>
</evidence>
<keyword evidence="13 15" id="KW-0030">Aminoacyl-tRNA synthetase</keyword>
<evidence type="ECO:0000256" key="11">
    <source>
        <dbReference type="ARBA" id="ARBA00022884"/>
    </source>
</evidence>
<keyword evidence="6 15" id="KW-0436">Ligase</keyword>
<dbReference type="InterPro" id="IPR033714">
    <property type="entry name" value="tRNA_bind_bactPheRS"/>
</dbReference>
<evidence type="ECO:0000256" key="10">
    <source>
        <dbReference type="ARBA" id="ARBA00022842"/>
    </source>
</evidence>
<feature type="binding site" evidence="15">
    <location>
        <position position="465"/>
    </location>
    <ligand>
        <name>Mg(2+)</name>
        <dbReference type="ChEBI" id="CHEBI:18420"/>
        <note>shared with alpha subunit</note>
    </ligand>
</feature>
<dbReference type="InterPro" id="IPR045060">
    <property type="entry name" value="Phe-tRNA-ligase_IIc_bsu"/>
</dbReference>
<dbReference type="InterPro" id="IPR009061">
    <property type="entry name" value="DNA-bd_dom_put_sf"/>
</dbReference>
<dbReference type="PANTHER" id="PTHR10947:SF0">
    <property type="entry name" value="PHENYLALANINE--TRNA LIGASE BETA SUBUNIT"/>
    <property type="match status" value="1"/>
</dbReference>
<dbReference type="SUPFAM" id="SSF56037">
    <property type="entry name" value="PheT/TilS domain"/>
    <property type="match status" value="1"/>
</dbReference>
<evidence type="ECO:0000256" key="6">
    <source>
        <dbReference type="ARBA" id="ARBA00022598"/>
    </source>
</evidence>
<dbReference type="AlphaFoldDB" id="A0A1I0DJE1"/>
<dbReference type="SUPFAM" id="SSF50249">
    <property type="entry name" value="Nucleic acid-binding proteins"/>
    <property type="match status" value="1"/>
</dbReference>
<keyword evidence="4 15" id="KW-0963">Cytoplasm</keyword>
<dbReference type="NCBIfam" id="TIGR00472">
    <property type="entry name" value="pheT_bact"/>
    <property type="match status" value="1"/>
</dbReference>
<evidence type="ECO:0000259" key="18">
    <source>
        <dbReference type="PROSITE" id="PS51447"/>
    </source>
</evidence>
<dbReference type="Pfam" id="PF03483">
    <property type="entry name" value="B3_4"/>
    <property type="match status" value="1"/>
</dbReference>